<protein>
    <submittedName>
        <fullName evidence="1">Uncharacterized protein</fullName>
    </submittedName>
</protein>
<sequence>EEVRPARGLVDRPDLLVGQAAPLRRSGVRAQSGLAAVDRRGAQEDQFLGPFRDCARGVPDRRGEAGQRVLGPRDECCGV</sequence>
<feature type="non-terminal residue" evidence="1">
    <location>
        <position position="79"/>
    </location>
</feature>
<feature type="non-terminal residue" evidence="1">
    <location>
        <position position="1"/>
    </location>
</feature>
<evidence type="ECO:0000313" key="1">
    <source>
        <dbReference type="EMBL" id="CAA9587324.1"/>
    </source>
</evidence>
<dbReference type="AlphaFoldDB" id="A0A6J4VRU8"/>
<proteinExistence type="predicted"/>
<reference evidence="1" key="1">
    <citation type="submission" date="2020-02" db="EMBL/GenBank/DDBJ databases">
        <authorList>
            <person name="Meier V. D."/>
        </authorList>
    </citation>
    <scope>NUCLEOTIDE SEQUENCE</scope>
    <source>
        <strain evidence="1">AVDCRST_MAG88</strain>
    </source>
</reference>
<dbReference type="EMBL" id="CADCWM010001032">
    <property type="protein sequence ID" value="CAA9587324.1"/>
    <property type="molecule type" value="Genomic_DNA"/>
</dbReference>
<organism evidence="1">
    <name type="scientific">uncultured Thermomicrobiales bacterium</name>
    <dbReference type="NCBI Taxonomy" id="1645740"/>
    <lineage>
        <taxon>Bacteria</taxon>
        <taxon>Pseudomonadati</taxon>
        <taxon>Thermomicrobiota</taxon>
        <taxon>Thermomicrobia</taxon>
        <taxon>Thermomicrobiales</taxon>
        <taxon>environmental samples</taxon>
    </lineage>
</organism>
<gene>
    <name evidence="1" type="ORF">AVDCRST_MAG88-4155</name>
</gene>
<accession>A0A6J4VRU8</accession>
<name>A0A6J4VRU8_9BACT</name>